<reference evidence="2" key="1">
    <citation type="submission" date="2022-01" db="EMBL/GenBank/DDBJ databases">
        <title>Genome Sequence Resource for Two Populations of Ditylenchus destructor, the Migratory Endoparasitic Phytonematode.</title>
        <authorList>
            <person name="Zhang H."/>
            <person name="Lin R."/>
            <person name="Xie B."/>
        </authorList>
    </citation>
    <scope>NUCLEOTIDE SEQUENCE</scope>
    <source>
        <strain evidence="2">BazhouSP</strain>
    </source>
</reference>
<accession>A0AAD4MZ70</accession>
<evidence type="ECO:0000313" key="3">
    <source>
        <dbReference type="Proteomes" id="UP001201812"/>
    </source>
</evidence>
<comment type="caution">
    <text evidence="2">The sequence shown here is derived from an EMBL/GenBank/DDBJ whole genome shotgun (WGS) entry which is preliminary data.</text>
</comment>
<protein>
    <submittedName>
        <fullName evidence="2">Uncharacterized protein</fullName>
    </submittedName>
</protein>
<sequence length="296" mass="33989">MLNSHPLALFKLLLYTATCTILIFALPQPIHGSENTQPDPILILLEYKNALPKEHFNKLIQIYSNLTITAMDRERAAVNYFSAALSPELKEKMPVPFGFRRLPTELQNKVKDLYYEDGISFDDKLVQIGTLLTENLPAEDLNAFVSAEQSQSKENTGLVEFRVNVTMNLNGFYTTEQLRNILSPEEFERVDNILQSDRSNQEKSYAIGNILREAYRRNTRPNNQDWPAIYGTQHLPEELRKATVHMLLNENPNRDLTPFIKVFKQIINTSAPTSAPSRLARNVRLIRALRTRMNNN</sequence>
<proteinExistence type="predicted"/>
<keyword evidence="1" id="KW-0732">Signal</keyword>
<dbReference type="EMBL" id="JAKKPZ010000019">
    <property type="protein sequence ID" value="KAI1712192.1"/>
    <property type="molecule type" value="Genomic_DNA"/>
</dbReference>
<evidence type="ECO:0000313" key="2">
    <source>
        <dbReference type="EMBL" id="KAI1712192.1"/>
    </source>
</evidence>
<name>A0AAD4MZ70_9BILA</name>
<keyword evidence="3" id="KW-1185">Reference proteome</keyword>
<dbReference type="Proteomes" id="UP001201812">
    <property type="component" value="Unassembled WGS sequence"/>
</dbReference>
<gene>
    <name evidence="2" type="ORF">DdX_09736</name>
</gene>
<organism evidence="2 3">
    <name type="scientific">Ditylenchus destructor</name>
    <dbReference type="NCBI Taxonomy" id="166010"/>
    <lineage>
        <taxon>Eukaryota</taxon>
        <taxon>Metazoa</taxon>
        <taxon>Ecdysozoa</taxon>
        <taxon>Nematoda</taxon>
        <taxon>Chromadorea</taxon>
        <taxon>Rhabditida</taxon>
        <taxon>Tylenchina</taxon>
        <taxon>Tylenchomorpha</taxon>
        <taxon>Sphaerularioidea</taxon>
        <taxon>Anguinidae</taxon>
        <taxon>Anguininae</taxon>
        <taxon>Ditylenchus</taxon>
    </lineage>
</organism>
<feature type="signal peptide" evidence="1">
    <location>
        <begin position="1"/>
        <end position="32"/>
    </location>
</feature>
<evidence type="ECO:0000256" key="1">
    <source>
        <dbReference type="SAM" id="SignalP"/>
    </source>
</evidence>
<feature type="chain" id="PRO_5042072695" evidence="1">
    <location>
        <begin position="33"/>
        <end position="296"/>
    </location>
</feature>
<dbReference type="AlphaFoldDB" id="A0AAD4MZ70"/>